<gene>
    <name evidence="19" type="primary">ftsK</name>
    <name evidence="19" type="ORF">CFX0092_A3140</name>
</gene>
<comment type="function">
    <text evidence="13">Essential cell division protein that coordinates cell division and chromosome segregation. The N-terminus is involved in assembly of the cell-division machinery. The C-terminus functions as a DNA motor that moves dsDNA in an ATP-dependent manner towards the dif recombination site, which is located within the replication terminus region. Required for activation of the Xer recombinase, allowing activation of chromosome unlinking by recombination.</text>
</comment>
<dbReference type="SUPFAM" id="SSF46785">
    <property type="entry name" value="Winged helix' DNA-binding domain"/>
    <property type="match status" value="1"/>
</dbReference>
<dbReference type="InterPro" id="IPR002543">
    <property type="entry name" value="FtsK_dom"/>
</dbReference>
<evidence type="ECO:0000256" key="3">
    <source>
        <dbReference type="ARBA" id="ARBA00022475"/>
    </source>
</evidence>
<dbReference type="KEGG" id="pbf:CFX0092_A3140"/>
<evidence type="ECO:0000256" key="1">
    <source>
        <dbReference type="ARBA" id="ARBA00004651"/>
    </source>
</evidence>
<accession>A0A160T6V3</accession>
<keyword evidence="10" id="KW-0238">DNA-binding</keyword>
<dbReference type="InterPro" id="IPR018541">
    <property type="entry name" value="Ftsk_gamma"/>
</dbReference>
<evidence type="ECO:0000256" key="2">
    <source>
        <dbReference type="ARBA" id="ARBA00006474"/>
    </source>
</evidence>
<keyword evidence="11 17" id="KW-0472">Membrane</keyword>
<dbReference type="OrthoDB" id="9807790at2"/>
<comment type="subunit">
    <text evidence="14">Homohexamer. Forms a ring that surrounds DNA.</text>
</comment>
<dbReference type="InterPro" id="IPR025199">
    <property type="entry name" value="FtsK_4TM"/>
</dbReference>
<evidence type="ECO:0000256" key="17">
    <source>
        <dbReference type="SAM" id="Phobius"/>
    </source>
</evidence>
<dbReference type="InterPro" id="IPR050206">
    <property type="entry name" value="FtsK/SpoIIIE/SftA"/>
</dbReference>
<dbReference type="Gene3D" id="3.40.50.300">
    <property type="entry name" value="P-loop containing nucleotide triphosphate hydrolases"/>
    <property type="match status" value="1"/>
</dbReference>
<dbReference type="SMART" id="SM00843">
    <property type="entry name" value="Ftsk_gamma"/>
    <property type="match status" value="1"/>
</dbReference>
<dbReference type="Proteomes" id="UP000215027">
    <property type="component" value="Chromosome I"/>
</dbReference>
<keyword evidence="3" id="KW-1003">Cell membrane</keyword>
<evidence type="ECO:0000256" key="13">
    <source>
        <dbReference type="ARBA" id="ARBA00024986"/>
    </source>
</evidence>
<dbReference type="Gene3D" id="1.10.10.10">
    <property type="entry name" value="Winged helix-like DNA-binding domain superfamily/Winged helix DNA-binding domain"/>
    <property type="match status" value="1"/>
</dbReference>
<dbReference type="EMBL" id="LN890655">
    <property type="protein sequence ID" value="CUS05018.2"/>
    <property type="molecule type" value="Genomic_DNA"/>
</dbReference>
<dbReference type="GO" id="GO:0005524">
    <property type="term" value="F:ATP binding"/>
    <property type="evidence" value="ECO:0007669"/>
    <property type="project" value="UniProtKB-UniRule"/>
</dbReference>
<dbReference type="AlphaFoldDB" id="A0A160T6V3"/>
<feature type="region of interest" description="Disordered" evidence="16">
    <location>
        <begin position="706"/>
        <end position="739"/>
    </location>
</feature>
<dbReference type="GO" id="GO:0051301">
    <property type="term" value="P:cell division"/>
    <property type="evidence" value="ECO:0007669"/>
    <property type="project" value="UniProtKB-KW"/>
</dbReference>
<evidence type="ECO:0000256" key="7">
    <source>
        <dbReference type="ARBA" id="ARBA00022829"/>
    </source>
</evidence>
<dbReference type="PANTHER" id="PTHR22683:SF41">
    <property type="entry name" value="DNA TRANSLOCASE FTSK"/>
    <property type="match status" value="1"/>
</dbReference>
<evidence type="ECO:0000256" key="12">
    <source>
        <dbReference type="ARBA" id="ARBA00023306"/>
    </source>
</evidence>
<dbReference type="GO" id="GO:0007059">
    <property type="term" value="P:chromosome segregation"/>
    <property type="evidence" value="ECO:0007669"/>
    <property type="project" value="UniProtKB-KW"/>
</dbReference>
<dbReference type="PANTHER" id="PTHR22683">
    <property type="entry name" value="SPORULATION PROTEIN RELATED"/>
    <property type="match status" value="1"/>
</dbReference>
<evidence type="ECO:0000256" key="4">
    <source>
        <dbReference type="ARBA" id="ARBA00022618"/>
    </source>
</evidence>
<dbReference type="RefSeq" id="WP_095044280.1">
    <property type="nucleotide sequence ID" value="NZ_LN890655.1"/>
</dbReference>
<protein>
    <submittedName>
        <fullName evidence="19">DNA translocase FtsK</fullName>
    </submittedName>
</protein>
<evidence type="ECO:0000256" key="11">
    <source>
        <dbReference type="ARBA" id="ARBA00023136"/>
    </source>
</evidence>
<organism evidence="19 20">
    <name type="scientific">Candidatus Promineifilum breve</name>
    <dbReference type="NCBI Taxonomy" id="1806508"/>
    <lineage>
        <taxon>Bacteria</taxon>
        <taxon>Bacillati</taxon>
        <taxon>Chloroflexota</taxon>
        <taxon>Ardenticatenia</taxon>
        <taxon>Candidatus Promineifilales</taxon>
        <taxon>Candidatus Promineifilaceae</taxon>
        <taxon>Candidatus Promineifilum</taxon>
    </lineage>
</organism>
<evidence type="ECO:0000313" key="19">
    <source>
        <dbReference type="EMBL" id="CUS05018.2"/>
    </source>
</evidence>
<evidence type="ECO:0000256" key="5">
    <source>
        <dbReference type="ARBA" id="ARBA00022692"/>
    </source>
</evidence>
<evidence type="ECO:0000313" key="20">
    <source>
        <dbReference type="Proteomes" id="UP000215027"/>
    </source>
</evidence>
<dbReference type="GO" id="GO:0005886">
    <property type="term" value="C:plasma membrane"/>
    <property type="evidence" value="ECO:0007669"/>
    <property type="project" value="UniProtKB-SubCell"/>
</dbReference>
<comment type="subcellular location">
    <subcellularLocation>
        <location evidence="1">Cell membrane</location>
        <topology evidence="1">Multi-pass membrane protein</topology>
    </subcellularLocation>
</comment>
<name>A0A160T6V3_9CHLR</name>
<evidence type="ECO:0000256" key="16">
    <source>
        <dbReference type="SAM" id="MobiDB-lite"/>
    </source>
</evidence>
<dbReference type="InterPro" id="IPR036388">
    <property type="entry name" value="WH-like_DNA-bd_sf"/>
</dbReference>
<dbReference type="Gene3D" id="3.30.980.40">
    <property type="match status" value="1"/>
</dbReference>
<feature type="transmembrane region" description="Helical" evidence="17">
    <location>
        <begin position="110"/>
        <end position="133"/>
    </location>
</feature>
<dbReference type="Pfam" id="PF01580">
    <property type="entry name" value="FtsK_SpoIIIE"/>
    <property type="match status" value="1"/>
</dbReference>
<feature type="compositionally biased region" description="Acidic residues" evidence="16">
    <location>
        <begin position="722"/>
        <end position="739"/>
    </location>
</feature>
<keyword evidence="4" id="KW-0132">Cell division</keyword>
<reference evidence="19" key="1">
    <citation type="submission" date="2016-01" db="EMBL/GenBank/DDBJ databases">
        <authorList>
            <person name="Mcilroy J.S."/>
            <person name="Karst M S."/>
            <person name="Albertsen M."/>
        </authorList>
    </citation>
    <scope>NUCLEOTIDE SEQUENCE</scope>
    <source>
        <strain evidence="19">Cfx-K</strain>
    </source>
</reference>
<dbReference type="GO" id="GO:0003677">
    <property type="term" value="F:DNA binding"/>
    <property type="evidence" value="ECO:0007669"/>
    <property type="project" value="UniProtKB-KW"/>
</dbReference>
<evidence type="ECO:0000259" key="18">
    <source>
        <dbReference type="PROSITE" id="PS50901"/>
    </source>
</evidence>
<keyword evidence="5 17" id="KW-0812">Transmembrane</keyword>
<dbReference type="InterPro" id="IPR041027">
    <property type="entry name" value="FtsK_alpha"/>
</dbReference>
<comment type="similarity">
    <text evidence="2">Belongs to the FtsK/SpoIIIE/SftA family.</text>
</comment>
<sequence length="739" mass="80270">MARTGSPSGRPPKKRPDPPVEPTPLSWDERLVDGLAARRREVAGVLLILLSLITLLALAGLADLGWLAWWTRLLRQIFGWGAFIVALLIAAAGARLLLGPLARVNLSPSKVLGVGIIIVAVMGISHLAGGYSLRDAFAGRGGGLVGWALSEPLFDFLGFFLGLLVYAALFAWALMLLTGRTWADVARALVALSERLAGWADRLDPDRIDVIGHAELRTPDAAGAVIPADRLQTIIDEPQAIDPARRDPRLPVLDLLERSETLTHARDEIEWKSKRIEDTLFDFGLPAKVVEVLRGPAVTQFGVEPGYVERPGPDGEIKQQKVRVSQIAALQRDLTLALAVSRLRIEAPVPGRSVVGIEVPNGQTSVVRLRGLIESPSFGRLGSSLGVALGRDVAGAAVATDLARLPHLLIAGTTGSGKSVCINAFIACLVFNNAPEQLKLVMIDPKKVELVRFNGLPHLIGNVEVDADRAVGVLRWLTSEMERRYELFESVSARNIGGYNRKFGAAGQAHLRLPYIAVFIDELADLMHTYPGDVERNLCRLAQMARATGIHLVVATQRPSTDVITGLIKANFPARLSFAVASGVDSRVILDTVGAENLMGKGDMLYQAPDAPAPARVQGVYVTDTEIDRVVGHWRAAMPDHAPQPPPWEPLIARYALLDETDSLLESAVELAKKHDNLSVSFLQRRLRLGYPRAARLMEHLHEMGLVDDPQTGGKTRRSFVNEDDDDPIGDYLSDSEEL</sequence>
<feature type="region of interest" description="Disordered" evidence="16">
    <location>
        <begin position="1"/>
        <end position="25"/>
    </location>
</feature>
<dbReference type="Pfam" id="PF09397">
    <property type="entry name" value="FtsK_gamma"/>
    <property type="match status" value="1"/>
</dbReference>
<dbReference type="Pfam" id="PF17854">
    <property type="entry name" value="FtsK_alpha"/>
    <property type="match status" value="1"/>
</dbReference>
<feature type="domain" description="FtsK" evidence="18">
    <location>
        <begin position="395"/>
        <end position="587"/>
    </location>
</feature>
<keyword evidence="6 15" id="KW-0547">Nucleotide-binding</keyword>
<proteinExistence type="inferred from homology"/>
<evidence type="ECO:0000256" key="10">
    <source>
        <dbReference type="ARBA" id="ARBA00023125"/>
    </source>
</evidence>
<keyword evidence="7" id="KW-0159">Chromosome partition</keyword>
<evidence type="ECO:0000256" key="9">
    <source>
        <dbReference type="ARBA" id="ARBA00022989"/>
    </source>
</evidence>
<dbReference type="PROSITE" id="PS50901">
    <property type="entry name" value="FTSK"/>
    <property type="match status" value="1"/>
</dbReference>
<keyword evidence="12" id="KW-0131">Cell cycle</keyword>
<evidence type="ECO:0000256" key="8">
    <source>
        <dbReference type="ARBA" id="ARBA00022840"/>
    </source>
</evidence>
<feature type="transmembrane region" description="Helical" evidence="17">
    <location>
        <begin position="153"/>
        <end position="177"/>
    </location>
</feature>
<dbReference type="SMART" id="SM00382">
    <property type="entry name" value="AAA"/>
    <property type="match status" value="1"/>
</dbReference>
<evidence type="ECO:0000256" key="14">
    <source>
        <dbReference type="ARBA" id="ARBA00025923"/>
    </source>
</evidence>
<evidence type="ECO:0000256" key="15">
    <source>
        <dbReference type="PROSITE-ProRule" id="PRU00289"/>
    </source>
</evidence>
<keyword evidence="9 17" id="KW-1133">Transmembrane helix</keyword>
<feature type="transmembrane region" description="Helical" evidence="17">
    <location>
        <begin position="45"/>
        <end position="71"/>
    </location>
</feature>
<dbReference type="InterPro" id="IPR003593">
    <property type="entry name" value="AAA+_ATPase"/>
</dbReference>
<feature type="transmembrane region" description="Helical" evidence="17">
    <location>
        <begin position="77"/>
        <end position="98"/>
    </location>
</feature>
<dbReference type="SUPFAM" id="SSF52540">
    <property type="entry name" value="P-loop containing nucleoside triphosphate hydrolases"/>
    <property type="match status" value="1"/>
</dbReference>
<feature type="binding site" evidence="15">
    <location>
        <begin position="412"/>
        <end position="419"/>
    </location>
    <ligand>
        <name>ATP</name>
        <dbReference type="ChEBI" id="CHEBI:30616"/>
    </ligand>
</feature>
<evidence type="ECO:0000256" key="6">
    <source>
        <dbReference type="ARBA" id="ARBA00022741"/>
    </source>
</evidence>
<dbReference type="Pfam" id="PF13491">
    <property type="entry name" value="FtsK_4TM"/>
    <property type="match status" value="1"/>
</dbReference>
<keyword evidence="20" id="KW-1185">Reference proteome</keyword>
<dbReference type="InterPro" id="IPR027417">
    <property type="entry name" value="P-loop_NTPase"/>
</dbReference>
<dbReference type="InterPro" id="IPR036390">
    <property type="entry name" value="WH_DNA-bd_sf"/>
</dbReference>
<keyword evidence="8 15" id="KW-0067">ATP-binding</keyword>